<accession>A0ABT0I1Q1</accession>
<evidence type="ECO:0000313" key="2">
    <source>
        <dbReference type="EMBL" id="MCK8624646.1"/>
    </source>
</evidence>
<dbReference type="Gene3D" id="3.50.4.20">
    <property type="match status" value="1"/>
</dbReference>
<dbReference type="Proteomes" id="UP001522905">
    <property type="component" value="Unassembled WGS sequence"/>
</dbReference>
<name>A0ABT0I1Q1_9LACO</name>
<feature type="region of interest" description="Disordered" evidence="1">
    <location>
        <begin position="123"/>
        <end position="182"/>
    </location>
</feature>
<proteinExistence type="predicted"/>
<dbReference type="Pfam" id="PF06265">
    <property type="entry name" value="YutD-like"/>
    <property type="match status" value="1"/>
</dbReference>
<comment type="caution">
    <text evidence="2">The sequence shown here is derived from an EMBL/GenBank/DDBJ whole genome shotgun (WGS) entry which is preliminary data.</text>
</comment>
<feature type="compositionally biased region" description="Basic residues" evidence="1">
    <location>
        <begin position="150"/>
        <end position="175"/>
    </location>
</feature>
<protein>
    <submittedName>
        <fullName evidence="2">YutD family protein</fullName>
    </submittedName>
</protein>
<dbReference type="EMBL" id="JAJIAO010000003">
    <property type="protein sequence ID" value="MCK8624646.1"/>
    <property type="molecule type" value="Genomic_DNA"/>
</dbReference>
<organism evidence="2 3">
    <name type="scientific">Apilactobacillus xinyiensis</name>
    <dbReference type="NCBI Taxonomy" id="2841032"/>
    <lineage>
        <taxon>Bacteria</taxon>
        <taxon>Bacillati</taxon>
        <taxon>Bacillota</taxon>
        <taxon>Bacilli</taxon>
        <taxon>Lactobacillales</taxon>
        <taxon>Lactobacillaceae</taxon>
        <taxon>Apilactobacillus</taxon>
    </lineage>
</organism>
<keyword evidence="3" id="KW-1185">Reference proteome</keyword>
<reference evidence="2 3" key="1">
    <citation type="submission" date="2021-11" db="EMBL/GenBank/DDBJ databases">
        <title>Comparative genomics of bee honey and flower isolates.</title>
        <authorList>
            <person name="Bechtner J.D."/>
            <person name="Gallus M.K."/>
            <person name="Ehrmann M."/>
        </authorList>
    </citation>
    <scope>NUCLEOTIDE SEQUENCE [LARGE SCALE GENOMIC DNA]</scope>
    <source>
        <strain evidence="2 3">M161</strain>
    </source>
</reference>
<dbReference type="InterPro" id="IPR038141">
    <property type="entry name" value="YutD-like_sf"/>
</dbReference>
<evidence type="ECO:0000256" key="1">
    <source>
        <dbReference type="SAM" id="MobiDB-lite"/>
    </source>
</evidence>
<dbReference type="RefSeq" id="WP_220728119.1">
    <property type="nucleotide sequence ID" value="NZ_BPLM01000005.1"/>
</dbReference>
<sequence>MDRKKMDELVDERKNSRRTLAKIEQVDGETVLINNHTYKIICNKNNSFNIDDFKDRYNPIFSKYDFIVGDYGYDSLRLKGFYIDGKRVPKAIQYSSIDDYLLEYCNLGALYFVLNNLEVKNQGPEYESNNKRRTGNKKRRSHKFVEKKMSSKRRSVKKSNKQKLVAKSKNNKHPFKIMQNNK</sequence>
<evidence type="ECO:0000313" key="3">
    <source>
        <dbReference type="Proteomes" id="UP001522905"/>
    </source>
</evidence>
<dbReference type="InterPro" id="IPR009370">
    <property type="entry name" value="YutD-like"/>
</dbReference>
<feature type="compositionally biased region" description="Basic residues" evidence="1">
    <location>
        <begin position="131"/>
        <end position="142"/>
    </location>
</feature>
<gene>
    <name evidence="2" type="ORF">LNP07_03870</name>
</gene>